<dbReference type="InterPro" id="IPR018114">
    <property type="entry name" value="TRYPSIN_HIS"/>
</dbReference>
<evidence type="ECO:0000259" key="4">
    <source>
        <dbReference type="PROSITE" id="PS50240"/>
    </source>
</evidence>
<dbReference type="PROSITE" id="PS50240">
    <property type="entry name" value="TRYPSIN_DOM"/>
    <property type="match status" value="1"/>
</dbReference>
<dbReference type="CDD" id="cd00190">
    <property type="entry name" value="Tryp_SPc"/>
    <property type="match status" value="1"/>
</dbReference>
<dbReference type="Gene3D" id="2.40.10.10">
    <property type="entry name" value="Trypsin-like serine proteases"/>
    <property type="match status" value="1"/>
</dbReference>
<evidence type="ECO:0000256" key="3">
    <source>
        <dbReference type="SAM" id="SignalP"/>
    </source>
</evidence>
<evidence type="ECO:0000256" key="1">
    <source>
        <dbReference type="ARBA" id="ARBA00023157"/>
    </source>
</evidence>
<dbReference type="InterPro" id="IPR051487">
    <property type="entry name" value="Ser/Thr_Proteases_Immune/Dev"/>
</dbReference>
<feature type="chain" id="PRO_5042229929" evidence="3">
    <location>
        <begin position="21"/>
        <end position="300"/>
    </location>
</feature>
<gene>
    <name evidence="5" type="ORF">DdX_11118</name>
</gene>
<feature type="signal peptide" evidence="3">
    <location>
        <begin position="1"/>
        <end position="20"/>
    </location>
</feature>
<keyword evidence="3" id="KW-0732">Signal</keyword>
<dbReference type="SUPFAM" id="SSF50494">
    <property type="entry name" value="Trypsin-like serine proteases"/>
    <property type="match status" value="1"/>
</dbReference>
<dbReference type="SMART" id="SM00020">
    <property type="entry name" value="Tryp_SPc"/>
    <property type="match status" value="1"/>
</dbReference>
<dbReference type="FunFam" id="2.40.10.10:FF:000068">
    <property type="entry name" value="transmembrane protease serine 2"/>
    <property type="match status" value="1"/>
</dbReference>
<dbReference type="InterPro" id="IPR001254">
    <property type="entry name" value="Trypsin_dom"/>
</dbReference>
<dbReference type="Proteomes" id="UP001201812">
    <property type="component" value="Unassembled WGS sequence"/>
</dbReference>
<dbReference type="Pfam" id="PF00089">
    <property type="entry name" value="Trypsin"/>
    <property type="match status" value="1"/>
</dbReference>
<protein>
    <submittedName>
        <fullName evidence="5">Trypsin domain-containing protein</fullName>
    </submittedName>
</protein>
<proteinExistence type="inferred from homology"/>
<keyword evidence="6" id="KW-1185">Reference proteome</keyword>
<organism evidence="5 6">
    <name type="scientific">Ditylenchus destructor</name>
    <dbReference type="NCBI Taxonomy" id="166010"/>
    <lineage>
        <taxon>Eukaryota</taxon>
        <taxon>Metazoa</taxon>
        <taxon>Ecdysozoa</taxon>
        <taxon>Nematoda</taxon>
        <taxon>Chromadorea</taxon>
        <taxon>Rhabditida</taxon>
        <taxon>Tylenchina</taxon>
        <taxon>Tylenchomorpha</taxon>
        <taxon>Sphaerularioidea</taxon>
        <taxon>Anguinidae</taxon>
        <taxon>Anguininae</taxon>
        <taxon>Ditylenchus</taxon>
    </lineage>
</organism>
<dbReference type="PROSITE" id="PS00134">
    <property type="entry name" value="TRYPSIN_HIS"/>
    <property type="match status" value="1"/>
</dbReference>
<dbReference type="GO" id="GO:0004252">
    <property type="term" value="F:serine-type endopeptidase activity"/>
    <property type="evidence" value="ECO:0007669"/>
    <property type="project" value="InterPro"/>
</dbReference>
<dbReference type="InterPro" id="IPR001314">
    <property type="entry name" value="Peptidase_S1A"/>
</dbReference>
<evidence type="ECO:0000313" key="6">
    <source>
        <dbReference type="Proteomes" id="UP001201812"/>
    </source>
</evidence>
<dbReference type="GO" id="GO:0006508">
    <property type="term" value="P:proteolysis"/>
    <property type="evidence" value="ECO:0007669"/>
    <property type="project" value="InterPro"/>
</dbReference>
<dbReference type="PRINTS" id="PR00722">
    <property type="entry name" value="CHYMOTRYPSIN"/>
</dbReference>
<evidence type="ECO:0000256" key="2">
    <source>
        <dbReference type="ARBA" id="ARBA00024195"/>
    </source>
</evidence>
<evidence type="ECO:0000313" key="5">
    <source>
        <dbReference type="EMBL" id="KAI1709726.1"/>
    </source>
</evidence>
<dbReference type="InterPro" id="IPR043504">
    <property type="entry name" value="Peptidase_S1_PA_chymotrypsin"/>
</dbReference>
<dbReference type="PANTHER" id="PTHR24256">
    <property type="entry name" value="TRYPTASE-RELATED"/>
    <property type="match status" value="1"/>
</dbReference>
<feature type="domain" description="Peptidase S1" evidence="4">
    <location>
        <begin position="39"/>
        <end position="293"/>
    </location>
</feature>
<dbReference type="AlphaFoldDB" id="A0AAD4QYI2"/>
<dbReference type="EMBL" id="JAKKPZ010000029">
    <property type="protein sequence ID" value="KAI1709726.1"/>
    <property type="molecule type" value="Genomic_DNA"/>
</dbReference>
<dbReference type="InterPro" id="IPR009003">
    <property type="entry name" value="Peptidase_S1_PA"/>
</dbReference>
<reference evidence="5" key="1">
    <citation type="submission" date="2022-01" db="EMBL/GenBank/DDBJ databases">
        <title>Genome Sequence Resource for Two Populations of Ditylenchus destructor, the Migratory Endoparasitic Phytonematode.</title>
        <authorList>
            <person name="Zhang H."/>
            <person name="Lin R."/>
            <person name="Xie B."/>
        </authorList>
    </citation>
    <scope>NUCLEOTIDE SEQUENCE</scope>
    <source>
        <strain evidence="5">BazhouSP</strain>
    </source>
</reference>
<keyword evidence="1" id="KW-1015">Disulfide bond</keyword>
<comment type="similarity">
    <text evidence="2">Belongs to the peptidase S1 family. CLIP subfamily.</text>
</comment>
<sequence length="300" mass="32756">MENFSLFFVTIVFVLQSIAADGSEPECGISEDPPSHHRIINGTLARKGQLPWIAYTNTFTLCTASIISRNYVLTAGHCVVNESGDVMETAQVKVGTIDQFDTAALTVVSEEHGVIPHPKYNATPPCDKSPAYDIAIIKLSKSLNFTEYVRPICLKKTFEETESDVALISGYGAKIWFHLPCSPCPMDAYDGKLRWGTSKFVDEQQCRRKLSEVEQDCLSGSPIVCARGIHQVETFLGDSGGPLAVVNSNKADGKKQYMQVGVTSTADGDNFQGIPSTYTRVSSHCDWIAEVTGGEVNCRD</sequence>
<name>A0AAD4QYI2_9BILA</name>
<comment type="caution">
    <text evidence="5">The sequence shown here is derived from an EMBL/GenBank/DDBJ whole genome shotgun (WGS) entry which is preliminary data.</text>
</comment>
<accession>A0AAD4QYI2</accession>